<feature type="transmembrane region" description="Helical" evidence="7">
    <location>
        <begin position="78"/>
        <end position="99"/>
    </location>
</feature>
<dbReference type="Pfam" id="PF00528">
    <property type="entry name" value="BPD_transp_1"/>
    <property type="match status" value="1"/>
</dbReference>
<keyword evidence="5 7" id="KW-1133">Transmembrane helix</keyword>
<feature type="transmembrane region" description="Helical" evidence="7">
    <location>
        <begin position="12"/>
        <end position="35"/>
    </location>
</feature>
<gene>
    <name evidence="9" type="ORF">G4Y79_04990</name>
</gene>
<evidence type="ECO:0000313" key="9">
    <source>
        <dbReference type="EMBL" id="QPC83737.1"/>
    </source>
</evidence>
<evidence type="ECO:0000313" key="10">
    <source>
        <dbReference type="Proteomes" id="UP000594468"/>
    </source>
</evidence>
<comment type="similarity">
    <text evidence="7">Belongs to the binding-protein-dependent transport system permease family.</text>
</comment>
<feature type="transmembrane region" description="Helical" evidence="7">
    <location>
        <begin position="184"/>
        <end position="209"/>
    </location>
</feature>
<dbReference type="CDD" id="cd06261">
    <property type="entry name" value="TM_PBP2"/>
    <property type="match status" value="1"/>
</dbReference>
<dbReference type="EMBL" id="CP062983">
    <property type="protein sequence ID" value="QPC83737.1"/>
    <property type="molecule type" value="Genomic_DNA"/>
</dbReference>
<keyword evidence="3" id="KW-1003">Cell membrane</keyword>
<dbReference type="SUPFAM" id="SSF161098">
    <property type="entry name" value="MetI-like"/>
    <property type="match status" value="1"/>
</dbReference>
<feature type="transmembrane region" description="Helical" evidence="7">
    <location>
        <begin position="244"/>
        <end position="263"/>
    </location>
</feature>
<feature type="transmembrane region" description="Helical" evidence="7">
    <location>
        <begin position="106"/>
        <end position="129"/>
    </location>
</feature>
<feature type="domain" description="ABC transmembrane type-1" evidence="8">
    <location>
        <begin position="74"/>
        <end position="263"/>
    </location>
</feature>
<dbReference type="PANTHER" id="PTHR43744">
    <property type="entry name" value="ABC TRANSPORTER PERMEASE PROTEIN MG189-RELATED-RELATED"/>
    <property type="match status" value="1"/>
</dbReference>
<evidence type="ECO:0000256" key="3">
    <source>
        <dbReference type="ARBA" id="ARBA00022475"/>
    </source>
</evidence>
<dbReference type="Proteomes" id="UP000594468">
    <property type="component" value="Chromosome"/>
</dbReference>
<dbReference type="RefSeq" id="WP_195171801.1">
    <property type="nucleotide sequence ID" value="NZ_CP062983.1"/>
</dbReference>
<proteinExistence type="inferred from homology"/>
<evidence type="ECO:0000256" key="5">
    <source>
        <dbReference type="ARBA" id="ARBA00022989"/>
    </source>
</evidence>
<dbReference type="AlphaFoldDB" id="A0A7S8EB58"/>
<evidence type="ECO:0000256" key="2">
    <source>
        <dbReference type="ARBA" id="ARBA00022448"/>
    </source>
</evidence>
<dbReference type="Gene3D" id="1.10.3720.10">
    <property type="entry name" value="MetI-like"/>
    <property type="match status" value="1"/>
</dbReference>
<keyword evidence="2 7" id="KW-0813">Transport</keyword>
<keyword evidence="6 7" id="KW-0472">Membrane</keyword>
<dbReference type="PANTHER" id="PTHR43744:SF8">
    <property type="entry name" value="SN-GLYCEROL-3-PHOSPHATE TRANSPORT SYSTEM PERMEASE PROTEIN UGPE"/>
    <property type="match status" value="1"/>
</dbReference>
<keyword evidence="4 7" id="KW-0812">Transmembrane</keyword>
<protein>
    <submittedName>
        <fullName evidence="9">Carbohydrate ABC transporter permease</fullName>
    </submittedName>
</protein>
<evidence type="ECO:0000256" key="4">
    <source>
        <dbReference type="ARBA" id="ARBA00022692"/>
    </source>
</evidence>
<evidence type="ECO:0000256" key="7">
    <source>
        <dbReference type="RuleBase" id="RU363032"/>
    </source>
</evidence>
<dbReference type="KEGG" id="pmet:G4Y79_04990"/>
<dbReference type="PROSITE" id="PS50928">
    <property type="entry name" value="ABC_TM1"/>
    <property type="match status" value="1"/>
</dbReference>
<sequence length="278" mass="31190">MTIRNNLTRTLIDIITLIVVSIVFIVPFVFIFLTASKTQAEAAMFEFSLPSQFRLLENLWEVIQFRDYRMVLALWNSFLLTVGSVLLIVILAAGVAFVVQRRNDRMASLVSTLMLTGLIIPPAVVPTIFVLQEIGLYKTLLGLIFVEVSIQLPFAVLILRAFMASIPREIDEAAIIDGSSPWQLFFYVIFPLLRPAIITIVVVSAVVIYNDFTLPLYFLPGSENVTAQLTLFSFISQFSSRWDLLFADVIIITIPPLIMYIFFQREIVAGLTSGAVKG</sequence>
<evidence type="ECO:0000256" key="6">
    <source>
        <dbReference type="ARBA" id="ARBA00023136"/>
    </source>
</evidence>
<feature type="transmembrane region" description="Helical" evidence="7">
    <location>
        <begin position="141"/>
        <end position="163"/>
    </location>
</feature>
<dbReference type="GO" id="GO:0005886">
    <property type="term" value="C:plasma membrane"/>
    <property type="evidence" value="ECO:0007669"/>
    <property type="project" value="UniProtKB-SubCell"/>
</dbReference>
<evidence type="ECO:0000259" key="8">
    <source>
        <dbReference type="PROSITE" id="PS50928"/>
    </source>
</evidence>
<reference evidence="9 10" key="1">
    <citation type="submission" date="2020-02" db="EMBL/GenBank/DDBJ databases">
        <authorList>
            <person name="Zheng R.K."/>
            <person name="Sun C.M."/>
        </authorList>
    </citation>
    <scope>NUCLEOTIDE SEQUENCE [LARGE SCALE GENOMIC DNA]</scope>
    <source>
        <strain evidence="10">rifampicinis</strain>
    </source>
</reference>
<organism evidence="9 10">
    <name type="scientific">Phototrophicus methaneseepsis</name>
    <dbReference type="NCBI Taxonomy" id="2710758"/>
    <lineage>
        <taxon>Bacteria</taxon>
        <taxon>Bacillati</taxon>
        <taxon>Chloroflexota</taxon>
        <taxon>Candidatus Thermofontia</taxon>
        <taxon>Phototrophicales</taxon>
        <taxon>Phototrophicaceae</taxon>
        <taxon>Phototrophicus</taxon>
    </lineage>
</organism>
<name>A0A7S8EB58_9CHLR</name>
<comment type="subcellular location">
    <subcellularLocation>
        <location evidence="1 7">Cell membrane</location>
        <topology evidence="1 7">Multi-pass membrane protein</topology>
    </subcellularLocation>
</comment>
<dbReference type="GO" id="GO:0055085">
    <property type="term" value="P:transmembrane transport"/>
    <property type="evidence" value="ECO:0007669"/>
    <property type="project" value="InterPro"/>
</dbReference>
<accession>A0A7S8EB58</accession>
<dbReference type="InterPro" id="IPR035906">
    <property type="entry name" value="MetI-like_sf"/>
</dbReference>
<dbReference type="InterPro" id="IPR000515">
    <property type="entry name" value="MetI-like"/>
</dbReference>
<evidence type="ECO:0000256" key="1">
    <source>
        <dbReference type="ARBA" id="ARBA00004651"/>
    </source>
</evidence>
<keyword evidence="10" id="KW-1185">Reference proteome</keyword>